<dbReference type="EMBL" id="FTOE01000001">
    <property type="protein sequence ID" value="SIS41911.1"/>
    <property type="molecule type" value="Genomic_DNA"/>
</dbReference>
<dbReference type="RefSeq" id="WP_054342510.1">
    <property type="nucleotide sequence ID" value="NZ_FTOE01000001.1"/>
</dbReference>
<dbReference type="Proteomes" id="UP000185999">
    <property type="component" value="Unassembled WGS sequence"/>
</dbReference>
<protein>
    <submittedName>
        <fullName evidence="2">Tellurite resistance protein TerB</fullName>
    </submittedName>
</protein>
<sequence length="150" mass="16370">MSFSSFMSTIKQKSNELKGEVLKFKNKKFLNAATAGTALIARADGDVSSEEKKKMLKIIESNDALSVFKTSDVIEAFNGFLSNFEFDLDVGESKAFEALNLLKGDDVACRTVMRLILSIAAADGVFDDDEKAVARKVARELGLDAADFEL</sequence>
<name>A0A1N7IY38_9GAMM</name>
<dbReference type="STRING" id="619304.SAMN05421760_101295"/>
<reference evidence="3" key="1">
    <citation type="submission" date="2017-01" db="EMBL/GenBank/DDBJ databases">
        <authorList>
            <person name="Varghese N."/>
            <person name="Submissions S."/>
        </authorList>
    </citation>
    <scope>NUCLEOTIDE SEQUENCE [LARGE SCALE GENOMIC DNA]</scope>
    <source>
        <strain evidence="3">DSM 22306</strain>
    </source>
</reference>
<dbReference type="InterPro" id="IPR029024">
    <property type="entry name" value="TerB-like"/>
</dbReference>
<dbReference type="SUPFAM" id="SSF158682">
    <property type="entry name" value="TerB-like"/>
    <property type="match status" value="1"/>
</dbReference>
<evidence type="ECO:0000259" key="1">
    <source>
        <dbReference type="Pfam" id="PF05099"/>
    </source>
</evidence>
<organism evidence="2 3">
    <name type="scientific">Neptunomonas antarctica</name>
    <dbReference type="NCBI Taxonomy" id="619304"/>
    <lineage>
        <taxon>Bacteria</taxon>
        <taxon>Pseudomonadati</taxon>
        <taxon>Pseudomonadota</taxon>
        <taxon>Gammaproteobacteria</taxon>
        <taxon>Oceanospirillales</taxon>
        <taxon>Oceanospirillaceae</taxon>
        <taxon>Neptunomonas</taxon>
    </lineage>
</organism>
<keyword evidence="3" id="KW-1185">Reference proteome</keyword>
<proteinExistence type="predicted"/>
<dbReference type="Gene3D" id="1.10.3680.10">
    <property type="entry name" value="TerB-like"/>
    <property type="match status" value="1"/>
</dbReference>
<dbReference type="OrthoDB" id="6543050at2"/>
<dbReference type="InterPro" id="IPR007791">
    <property type="entry name" value="DjlA_N"/>
</dbReference>
<gene>
    <name evidence="2" type="ORF">SAMN05421760_101295</name>
</gene>
<evidence type="ECO:0000313" key="3">
    <source>
        <dbReference type="Proteomes" id="UP000185999"/>
    </source>
</evidence>
<accession>A0A1N7IY38</accession>
<dbReference type="AlphaFoldDB" id="A0A1N7IY38"/>
<dbReference type="Pfam" id="PF05099">
    <property type="entry name" value="TerB"/>
    <property type="match status" value="1"/>
</dbReference>
<dbReference type="CDD" id="cd07176">
    <property type="entry name" value="terB"/>
    <property type="match status" value="1"/>
</dbReference>
<feature type="domain" description="Co-chaperone DjlA N-terminal" evidence="1">
    <location>
        <begin position="32"/>
        <end position="149"/>
    </location>
</feature>
<evidence type="ECO:0000313" key="2">
    <source>
        <dbReference type="EMBL" id="SIS41911.1"/>
    </source>
</evidence>